<dbReference type="EMBL" id="BART01010990">
    <property type="protein sequence ID" value="GAG79409.1"/>
    <property type="molecule type" value="Genomic_DNA"/>
</dbReference>
<evidence type="ECO:0000313" key="2">
    <source>
        <dbReference type="EMBL" id="GAG79409.1"/>
    </source>
</evidence>
<keyword evidence="1" id="KW-1133">Transmembrane helix</keyword>
<dbReference type="Pfam" id="PF13367">
    <property type="entry name" value="PrsW-protease"/>
    <property type="match status" value="1"/>
</dbReference>
<protein>
    <recommendedName>
        <fullName evidence="3">Protease PrsW</fullName>
    </recommendedName>
</protein>
<dbReference type="PANTHER" id="PTHR36844">
    <property type="entry name" value="PROTEASE PRSW"/>
    <property type="match status" value="1"/>
</dbReference>
<evidence type="ECO:0008006" key="3">
    <source>
        <dbReference type="Google" id="ProtNLM"/>
    </source>
</evidence>
<feature type="transmembrane region" description="Helical" evidence="1">
    <location>
        <begin position="84"/>
        <end position="111"/>
    </location>
</feature>
<comment type="caution">
    <text evidence="2">The sequence shown here is derived from an EMBL/GenBank/DDBJ whole genome shotgun (WGS) entry which is preliminary data.</text>
</comment>
<feature type="transmembrane region" description="Helical" evidence="1">
    <location>
        <begin position="117"/>
        <end position="137"/>
    </location>
</feature>
<proteinExistence type="predicted"/>
<keyword evidence="1" id="KW-0472">Membrane</keyword>
<feature type="transmembrane region" description="Helical" evidence="1">
    <location>
        <begin position="48"/>
        <end position="72"/>
    </location>
</feature>
<reference evidence="2" key="1">
    <citation type="journal article" date="2014" name="Front. Microbiol.">
        <title>High frequency of phylogenetically diverse reductive dehalogenase-homologous genes in deep subseafloor sedimentary metagenomes.</title>
        <authorList>
            <person name="Kawai M."/>
            <person name="Futagami T."/>
            <person name="Toyoda A."/>
            <person name="Takaki Y."/>
            <person name="Nishi S."/>
            <person name="Hori S."/>
            <person name="Arai W."/>
            <person name="Tsubouchi T."/>
            <person name="Morono Y."/>
            <person name="Uchiyama I."/>
            <person name="Ito T."/>
            <person name="Fujiyama A."/>
            <person name="Inagaki F."/>
            <person name="Takami H."/>
        </authorList>
    </citation>
    <scope>NUCLEOTIDE SEQUENCE</scope>
    <source>
        <strain evidence="2">Expedition CK06-06</strain>
    </source>
</reference>
<dbReference type="PANTHER" id="PTHR36844:SF1">
    <property type="entry name" value="PROTEASE PRSW"/>
    <property type="match status" value="1"/>
</dbReference>
<accession>X1ABY8</accession>
<evidence type="ECO:0000256" key="1">
    <source>
        <dbReference type="SAM" id="Phobius"/>
    </source>
</evidence>
<name>X1ABY8_9ZZZZ</name>
<feature type="non-terminal residue" evidence="2">
    <location>
        <position position="1"/>
    </location>
</feature>
<sequence>SFSNPHQILIYLLSGALGFSTCENLGYSFKMGEKSSTMGTSSIFENELLVLILRLLLPIHAICAAYQAVGLVEKHFERKEKSLFSILLPSIILHGSFDFVMMLIGVFTFTFNIVNKWVDVVSFAVALLATIITSCHLKKIWKRQQKRINQFLAAMNEDEEEAPEPTI</sequence>
<gene>
    <name evidence="2" type="ORF">S01H4_23630</name>
</gene>
<dbReference type="AlphaFoldDB" id="X1ABY8"/>
<keyword evidence="1" id="KW-0812">Transmembrane</keyword>
<organism evidence="2">
    <name type="scientific">marine sediment metagenome</name>
    <dbReference type="NCBI Taxonomy" id="412755"/>
    <lineage>
        <taxon>unclassified sequences</taxon>
        <taxon>metagenomes</taxon>
        <taxon>ecological metagenomes</taxon>
    </lineage>
</organism>
<dbReference type="GO" id="GO:0008233">
    <property type="term" value="F:peptidase activity"/>
    <property type="evidence" value="ECO:0007669"/>
    <property type="project" value="InterPro"/>
</dbReference>
<dbReference type="InterPro" id="IPR026898">
    <property type="entry name" value="PrsW"/>
</dbReference>